<evidence type="ECO:0000256" key="1">
    <source>
        <dbReference type="SAM" id="Coils"/>
    </source>
</evidence>
<organism evidence="3 4">
    <name type="scientific">Takifugu rubripes</name>
    <name type="common">Japanese pufferfish</name>
    <name type="synonym">Fugu rubripes</name>
    <dbReference type="NCBI Taxonomy" id="31033"/>
    <lineage>
        <taxon>Eukaryota</taxon>
        <taxon>Metazoa</taxon>
        <taxon>Chordata</taxon>
        <taxon>Craniata</taxon>
        <taxon>Vertebrata</taxon>
        <taxon>Euteleostomi</taxon>
        <taxon>Actinopterygii</taxon>
        <taxon>Neopterygii</taxon>
        <taxon>Teleostei</taxon>
        <taxon>Neoteleostei</taxon>
        <taxon>Acanthomorphata</taxon>
        <taxon>Eupercaria</taxon>
        <taxon>Tetraodontiformes</taxon>
        <taxon>Tetradontoidea</taxon>
        <taxon>Tetraodontidae</taxon>
        <taxon>Takifugu</taxon>
    </lineage>
</organism>
<name>A0A674P707_TAKRU</name>
<dbReference type="PANTHER" id="PTHR11505">
    <property type="entry name" value="L1 TRANSPOSABLE ELEMENT-RELATED"/>
    <property type="match status" value="1"/>
</dbReference>
<dbReference type="Proteomes" id="UP000005226">
    <property type="component" value="Chromosome 2"/>
</dbReference>
<dbReference type="InParanoid" id="A0A674P707"/>
<evidence type="ECO:0000259" key="2">
    <source>
        <dbReference type="Pfam" id="PF02994"/>
    </source>
</evidence>
<dbReference type="Ensembl" id="ENSTRUT00000087900.1">
    <property type="protein sequence ID" value="ENSTRUP00000081438.1"/>
    <property type="gene ID" value="ENSTRUG00000029758.1"/>
</dbReference>
<protein>
    <recommendedName>
        <fullName evidence="2">L1 transposable element RRM domain-containing protein</fullName>
    </recommendedName>
</protein>
<dbReference type="Gene3D" id="3.30.70.1820">
    <property type="entry name" value="L1 transposable element, RRM domain"/>
    <property type="match status" value="1"/>
</dbReference>
<reference evidence="3" key="3">
    <citation type="submission" date="2025-09" db="UniProtKB">
        <authorList>
            <consortium name="Ensembl"/>
        </authorList>
    </citation>
    <scope>IDENTIFICATION</scope>
</reference>
<accession>A0A674P707</accession>
<dbReference type="Pfam" id="PF02994">
    <property type="entry name" value="Transposase_22"/>
    <property type="match status" value="1"/>
</dbReference>
<keyword evidence="4" id="KW-1185">Reference proteome</keyword>
<dbReference type="InterPro" id="IPR004244">
    <property type="entry name" value="Transposase_22"/>
</dbReference>
<feature type="domain" description="L1 transposable element RRM" evidence="2">
    <location>
        <begin position="10"/>
        <end position="50"/>
    </location>
</feature>
<dbReference type="AlphaFoldDB" id="A0A674P707"/>
<dbReference type="InterPro" id="IPR043636">
    <property type="entry name" value="L1_RRM_dom"/>
</dbReference>
<reference evidence="3 4" key="1">
    <citation type="journal article" date="2011" name="Genome Biol. Evol.">
        <title>Integration of the genetic map and genome assembly of fugu facilitates insights into distinct features of genome evolution in teleosts and mammals.</title>
        <authorList>
            <person name="Kai W."/>
            <person name="Kikuchi K."/>
            <person name="Tohari S."/>
            <person name="Chew A.K."/>
            <person name="Tay A."/>
            <person name="Fujiwara A."/>
            <person name="Hosoya S."/>
            <person name="Suetake H."/>
            <person name="Naruse K."/>
            <person name="Brenner S."/>
            <person name="Suzuki Y."/>
            <person name="Venkatesh B."/>
        </authorList>
    </citation>
    <scope>NUCLEOTIDE SEQUENCE [LARGE SCALE GENOMIC DNA]</scope>
</reference>
<proteinExistence type="predicted"/>
<evidence type="ECO:0000313" key="4">
    <source>
        <dbReference type="Proteomes" id="UP000005226"/>
    </source>
</evidence>
<sequence length="94" mass="11152">KQRSGRKGTDSTPRTFIMKFLNYKDKEAVMKAARAKKQVHYKSHPVRLYHDVTAEMHKKQKEFEEARRQLRTLGLRYGQNYILELQGATKNKKD</sequence>
<keyword evidence="1" id="KW-0175">Coiled coil</keyword>
<evidence type="ECO:0000313" key="3">
    <source>
        <dbReference type="Ensembl" id="ENSTRUP00000081438.1"/>
    </source>
</evidence>
<dbReference type="GeneTree" id="ENSGT01040000240549"/>
<feature type="coiled-coil region" evidence="1">
    <location>
        <begin position="49"/>
        <end position="76"/>
    </location>
</feature>
<reference evidence="3" key="2">
    <citation type="submission" date="2025-08" db="UniProtKB">
        <authorList>
            <consortium name="Ensembl"/>
        </authorList>
    </citation>
    <scope>IDENTIFICATION</scope>
</reference>